<evidence type="ECO:0000256" key="1">
    <source>
        <dbReference type="ARBA" id="ARBA00022490"/>
    </source>
</evidence>
<dbReference type="InterPro" id="IPR046977">
    <property type="entry name" value="RsmC/RlmG"/>
</dbReference>
<dbReference type="InterPro" id="IPR002052">
    <property type="entry name" value="DNA_methylase_N6_adenine_CS"/>
</dbReference>
<gene>
    <name evidence="7" type="ORF">A3843_01820</name>
</gene>
<feature type="domain" description="Methyltransferase small" evidence="6">
    <location>
        <begin position="169"/>
        <end position="337"/>
    </location>
</feature>
<dbReference type="CDD" id="cd02440">
    <property type="entry name" value="AdoMet_MTases"/>
    <property type="match status" value="1"/>
</dbReference>
<dbReference type="GO" id="GO:0032259">
    <property type="term" value="P:methylation"/>
    <property type="evidence" value="ECO:0007669"/>
    <property type="project" value="UniProtKB-KW"/>
</dbReference>
<dbReference type="RefSeq" id="WP_028483072.1">
    <property type="nucleotide sequence ID" value="NZ_LVVZ01000004.1"/>
</dbReference>
<dbReference type="PANTHER" id="PTHR47816">
    <property type="entry name" value="RIBOSOMAL RNA SMALL SUBUNIT METHYLTRANSFERASE C"/>
    <property type="match status" value="1"/>
</dbReference>
<keyword evidence="5" id="KW-0949">S-adenosyl-L-methionine</keyword>
<comment type="caution">
    <text evidence="7">The sequence shown here is derived from an EMBL/GenBank/DDBJ whole genome shotgun (WGS) entry which is preliminary data.</text>
</comment>
<dbReference type="GO" id="GO:0008170">
    <property type="term" value="F:N-methyltransferase activity"/>
    <property type="evidence" value="ECO:0007669"/>
    <property type="project" value="UniProtKB-ARBA"/>
</dbReference>
<name>A0A1U7JLS0_9HYPH</name>
<sequence length="343" mass="37692">MLDPALKTLLLPFENGSLSVPTDEPVQFLRARYAPELKQVFGSDLVCLQTFAPDAEPLQRAGLALAETAVENAAVTLVLPPRQRQEARALLAQAIMATRPGGWVVACVSNTEGAKSCEADLKKLAGISGNQSKHKCRVFWVQRDDAAIDTELMDQWLALDAPREIEDGRFVSRPGIFAWDRIDPASRLLVDHLPDNLSGRAADLGSGFGYLSAELLSRFPGIAALDLYEAEKRALDLAQINVSKLEPSIPIGFHWADVARGLNHSYDVIVMNPPFHTGKADRADLGQAFIMAASKGLKPGAPLYMVANRHLPYEQTLDRYFETYDIIADEQGYKVIKAVKARR</sequence>
<evidence type="ECO:0000256" key="2">
    <source>
        <dbReference type="ARBA" id="ARBA00022552"/>
    </source>
</evidence>
<dbReference type="GO" id="GO:0003676">
    <property type="term" value="F:nucleic acid binding"/>
    <property type="evidence" value="ECO:0007669"/>
    <property type="project" value="InterPro"/>
</dbReference>
<keyword evidence="1" id="KW-0963">Cytoplasm</keyword>
<reference evidence="7 8" key="1">
    <citation type="submission" date="2016-03" db="EMBL/GenBank/DDBJ databases">
        <title>Genome sequence of Nesiotobacter sp. nov., a moderately halophilic alphaproteobacterium isolated from the Yellow Sea, China.</title>
        <authorList>
            <person name="Zhang G."/>
            <person name="Zhang R."/>
        </authorList>
    </citation>
    <scope>NUCLEOTIDE SEQUENCE [LARGE SCALE GENOMIC DNA]</scope>
    <source>
        <strain evidence="7 8">WB1-6</strain>
    </source>
</reference>
<dbReference type="AlphaFoldDB" id="A0A1U7JLS0"/>
<keyword evidence="8" id="KW-1185">Reference proteome</keyword>
<organism evidence="7 8">
    <name type="scientific">Pseudovibrio exalbescens</name>
    <dbReference type="NCBI Taxonomy" id="197461"/>
    <lineage>
        <taxon>Bacteria</taxon>
        <taxon>Pseudomonadati</taxon>
        <taxon>Pseudomonadota</taxon>
        <taxon>Alphaproteobacteria</taxon>
        <taxon>Hyphomicrobiales</taxon>
        <taxon>Stappiaceae</taxon>
        <taxon>Pseudovibrio</taxon>
    </lineage>
</organism>
<dbReference type="GO" id="GO:0006364">
    <property type="term" value="P:rRNA processing"/>
    <property type="evidence" value="ECO:0007669"/>
    <property type="project" value="UniProtKB-KW"/>
</dbReference>
<dbReference type="InterPro" id="IPR029063">
    <property type="entry name" value="SAM-dependent_MTases_sf"/>
</dbReference>
<dbReference type="SUPFAM" id="SSF53335">
    <property type="entry name" value="S-adenosyl-L-methionine-dependent methyltransferases"/>
    <property type="match status" value="1"/>
</dbReference>
<dbReference type="Gene3D" id="3.40.50.150">
    <property type="entry name" value="Vaccinia Virus protein VP39"/>
    <property type="match status" value="2"/>
</dbReference>
<evidence type="ECO:0000256" key="4">
    <source>
        <dbReference type="ARBA" id="ARBA00022679"/>
    </source>
</evidence>
<evidence type="ECO:0000256" key="5">
    <source>
        <dbReference type="ARBA" id="ARBA00022691"/>
    </source>
</evidence>
<dbReference type="InterPro" id="IPR007848">
    <property type="entry name" value="Small_mtfrase_dom"/>
</dbReference>
<dbReference type="GO" id="GO:0008757">
    <property type="term" value="F:S-adenosylmethionine-dependent methyltransferase activity"/>
    <property type="evidence" value="ECO:0007669"/>
    <property type="project" value="InterPro"/>
</dbReference>
<keyword evidence="3 7" id="KW-0489">Methyltransferase</keyword>
<dbReference type="STRING" id="197461.A3843_01820"/>
<dbReference type="EMBL" id="LVVZ01000004">
    <property type="protein sequence ID" value="OKL45696.1"/>
    <property type="molecule type" value="Genomic_DNA"/>
</dbReference>
<dbReference type="PROSITE" id="PS00092">
    <property type="entry name" value="N6_MTASE"/>
    <property type="match status" value="1"/>
</dbReference>
<evidence type="ECO:0000256" key="3">
    <source>
        <dbReference type="ARBA" id="ARBA00022603"/>
    </source>
</evidence>
<evidence type="ECO:0000313" key="8">
    <source>
        <dbReference type="Proteomes" id="UP000185783"/>
    </source>
</evidence>
<dbReference type="Proteomes" id="UP000185783">
    <property type="component" value="Unassembled WGS sequence"/>
</dbReference>
<protein>
    <submittedName>
        <fullName evidence="7">16S rRNA methyltransferase</fullName>
    </submittedName>
</protein>
<evidence type="ECO:0000313" key="7">
    <source>
        <dbReference type="EMBL" id="OKL45696.1"/>
    </source>
</evidence>
<keyword evidence="2" id="KW-0698">rRNA processing</keyword>
<dbReference type="Pfam" id="PF05175">
    <property type="entry name" value="MTS"/>
    <property type="match status" value="1"/>
</dbReference>
<accession>A0A1U7JLS0</accession>
<dbReference type="PANTHER" id="PTHR47816:SF4">
    <property type="entry name" value="RIBOSOMAL RNA SMALL SUBUNIT METHYLTRANSFERASE C"/>
    <property type="match status" value="1"/>
</dbReference>
<keyword evidence="4 7" id="KW-0808">Transferase</keyword>
<proteinExistence type="predicted"/>
<evidence type="ECO:0000259" key="6">
    <source>
        <dbReference type="Pfam" id="PF05175"/>
    </source>
</evidence>